<keyword evidence="7 8" id="KW-0067">ATP-binding</keyword>
<feature type="binding site" evidence="8">
    <location>
        <position position="156"/>
    </location>
    <ligand>
        <name>substrate</name>
    </ligand>
</feature>
<dbReference type="PANTHER" id="PTHR43654">
    <property type="entry name" value="GLUTAMATE 5-KINASE"/>
    <property type="match status" value="1"/>
</dbReference>
<organism evidence="10">
    <name type="scientific">Flexilinea flocculi</name>
    <dbReference type="NCBI Taxonomy" id="1678840"/>
    <lineage>
        <taxon>Bacteria</taxon>
        <taxon>Bacillati</taxon>
        <taxon>Chloroflexota</taxon>
        <taxon>Anaerolineae</taxon>
        <taxon>Anaerolineales</taxon>
        <taxon>Anaerolineaceae</taxon>
        <taxon>Flexilinea</taxon>
    </lineage>
</organism>
<keyword evidence="2 8" id="KW-0028">Amino-acid biosynthesis</keyword>
<feature type="domain" description="PUA" evidence="9">
    <location>
        <begin position="299"/>
        <end position="381"/>
    </location>
</feature>
<dbReference type="InterPro" id="IPR036974">
    <property type="entry name" value="PUA_sf"/>
</dbReference>
<dbReference type="EMBL" id="DF968181">
    <property type="protein sequence ID" value="GAP40633.1"/>
    <property type="molecule type" value="Genomic_DNA"/>
</dbReference>
<dbReference type="InterPro" id="IPR015947">
    <property type="entry name" value="PUA-like_sf"/>
</dbReference>
<evidence type="ECO:0000256" key="3">
    <source>
        <dbReference type="ARBA" id="ARBA00022650"/>
    </source>
</evidence>
<feature type="binding site" evidence="8">
    <location>
        <position position="69"/>
    </location>
    <ligand>
        <name>substrate</name>
    </ligand>
</feature>
<dbReference type="SMART" id="SM00359">
    <property type="entry name" value="PUA"/>
    <property type="match status" value="1"/>
</dbReference>
<feature type="binding site" evidence="8">
    <location>
        <begin position="188"/>
        <end position="189"/>
    </location>
    <ligand>
        <name>ATP</name>
        <dbReference type="ChEBI" id="CHEBI:30616"/>
    </ligand>
</feature>
<comment type="similarity">
    <text evidence="8">Belongs to the glutamate 5-kinase family.</text>
</comment>
<dbReference type="Gene3D" id="2.30.130.10">
    <property type="entry name" value="PUA domain"/>
    <property type="match status" value="1"/>
</dbReference>
<evidence type="ECO:0000256" key="2">
    <source>
        <dbReference type="ARBA" id="ARBA00022605"/>
    </source>
</evidence>
<comment type="pathway">
    <text evidence="8">Amino-acid biosynthesis; L-proline biosynthesis; L-glutamate 5-semialdehyde from L-glutamate: step 1/2.</text>
</comment>
<dbReference type="GO" id="GO:0005829">
    <property type="term" value="C:cytosol"/>
    <property type="evidence" value="ECO:0007669"/>
    <property type="project" value="TreeGrafter"/>
</dbReference>
<keyword evidence="6 8" id="KW-0418">Kinase</keyword>
<dbReference type="SUPFAM" id="SSF53633">
    <property type="entry name" value="Carbamate kinase-like"/>
    <property type="match status" value="1"/>
</dbReference>
<feature type="binding site" evidence="8">
    <location>
        <position position="168"/>
    </location>
    <ligand>
        <name>substrate</name>
    </ligand>
</feature>
<dbReference type="GO" id="GO:0005524">
    <property type="term" value="F:ATP binding"/>
    <property type="evidence" value="ECO:0007669"/>
    <property type="project" value="UniProtKB-KW"/>
</dbReference>
<dbReference type="InterPro" id="IPR002478">
    <property type="entry name" value="PUA"/>
</dbReference>
<dbReference type="PATRIC" id="fig|1678840.3.peg.1934"/>
<dbReference type="InterPro" id="IPR001048">
    <property type="entry name" value="Asp/Glu/Uridylate_kinase"/>
</dbReference>
<feature type="binding site" evidence="8">
    <location>
        <begin position="232"/>
        <end position="238"/>
    </location>
    <ligand>
        <name>ATP</name>
        <dbReference type="ChEBI" id="CHEBI:30616"/>
    </ligand>
</feature>
<dbReference type="GO" id="GO:0055129">
    <property type="term" value="P:L-proline biosynthetic process"/>
    <property type="evidence" value="ECO:0007669"/>
    <property type="project" value="UniProtKB-UniRule"/>
</dbReference>
<dbReference type="CDD" id="cd21157">
    <property type="entry name" value="PUA_G5K"/>
    <property type="match status" value="1"/>
</dbReference>
<dbReference type="STRING" id="1678840.ATC1_13611"/>
<dbReference type="Pfam" id="PF01472">
    <property type="entry name" value="PUA"/>
    <property type="match status" value="1"/>
</dbReference>
<comment type="subcellular location">
    <subcellularLocation>
        <location evidence="8">Cytoplasm</location>
    </subcellularLocation>
</comment>
<dbReference type="EC" id="2.7.2.11" evidence="8"/>
<keyword evidence="3 8" id="KW-0641">Proline biosynthesis</keyword>
<dbReference type="InterPro" id="IPR041739">
    <property type="entry name" value="G5K_ProB"/>
</dbReference>
<comment type="function">
    <text evidence="8">Catalyzes the transfer of a phosphate group to glutamate to form L-glutamate 5-phosphate.</text>
</comment>
<dbReference type="InterPro" id="IPR001057">
    <property type="entry name" value="Glu/AcGlu_kinase"/>
</dbReference>
<dbReference type="InterPro" id="IPR019797">
    <property type="entry name" value="Glutamate_5-kinase_CS"/>
</dbReference>
<evidence type="ECO:0000256" key="7">
    <source>
        <dbReference type="ARBA" id="ARBA00022840"/>
    </source>
</evidence>
<dbReference type="InterPro" id="IPR005715">
    <property type="entry name" value="Glu_5kinase/COase_Synthase"/>
</dbReference>
<protein>
    <recommendedName>
        <fullName evidence="8">Glutamate 5-kinase</fullName>
        <ecNumber evidence="8">2.7.2.11</ecNumber>
    </recommendedName>
    <alternativeName>
        <fullName evidence="8">Gamma-glutamyl kinase</fullName>
        <shortName evidence="8">GK</shortName>
    </alternativeName>
</protein>
<keyword evidence="1 8" id="KW-0963">Cytoplasm</keyword>
<dbReference type="NCBIfam" id="TIGR01027">
    <property type="entry name" value="proB"/>
    <property type="match status" value="1"/>
</dbReference>
<proteinExistence type="inferred from homology"/>
<evidence type="ECO:0000256" key="5">
    <source>
        <dbReference type="ARBA" id="ARBA00022741"/>
    </source>
</evidence>
<evidence type="ECO:0000256" key="6">
    <source>
        <dbReference type="ARBA" id="ARBA00022777"/>
    </source>
</evidence>
<evidence type="ECO:0000256" key="4">
    <source>
        <dbReference type="ARBA" id="ARBA00022679"/>
    </source>
</evidence>
<keyword evidence="4 8" id="KW-0808">Transferase</keyword>
<evidence type="ECO:0000256" key="8">
    <source>
        <dbReference type="HAMAP-Rule" id="MF_00456"/>
    </source>
</evidence>
<keyword evidence="5 8" id="KW-0547">Nucleotide-binding</keyword>
<dbReference type="FunFam" id="3.40.1160.10:FF:000018">
    <property type="entry name" value="Glutamate 5-kinase"/>
    <property type="match status" value="1"/>
</dbReference>
<accession>A0A0S7BV29</accession>
<dbReference type="CDD" id="cd04242">
    <property type="entry name" value="AAK_G5K_ProB"/>
    <property type="match status" value="1"/>
</dbReference>
<dbReference type="Proteomes" id="UP000053370">
    <property type="component" value="Unassembled WGS sequence"/>
</dbReference>
<dbReference type="InterPro" id="IPR011529">
    <property type="entry name" value="Glu_5kinase"/>
</dbReference>
<evidence type="ECO:0000313" key="11">
    <source>
        <dbReference type="Proteomes" id="UP000053370"/>
    </source>
</evidence>
<dbReference type="Gene3D" id="3.40.1160.10">
    <property type="entry name" value="Acetylglutamate kinase-like"/>
    <property type="match status" value="2"/>
</dbReference>
<dbReference type="PIRSF" id="PIRSF000729">
    <property type="entry name" value="GK"/>
    <property type="match status" value="1"/>
</dbReference>
<dbReference type="SUPFAM" id="SSF88697">
    <property type="entry name" value="PUA domain-like"/>
    <property type="match status" value="1"/>
</dbReference>
<name>A0A0S7BV29_9CHLR</name>
<dbReference type="InterPro" id="IPR036393">
    <property type="entry name" value="AceGlu_kinase-like_sf"/>
</dbReference>
<dbReference type="PANTHER" id="PTHR43654:SF1">
    <property type="entry name" value="ISOPENTENYL PHOSPHATE KINASE"/>
    <property type="match status" value="1"/>
</dbReference>
<evidence type="ECO:0000313" key="10">
    <source>
        <dbReference type="EMBL" id="GAP40633.1"/>
    </source>
</evidence>
<dbReference type="UniPathway" id="UPA00098">
    <property type="reaction ID" value="UER00359"/>
</dbReference>
<dbReference type="AlphaFoldDB" id="A0A0S7BV29"/>
<dbReference type="GO" id="GO:0004349">
    <property type="term" value="F:glutamate 5-kinase activity"/>
    <property type="evidence" value="ECO:0007669"/>
    <property type="project" value="UniProtKB-UniRule"/>
</dbReference>
<sequence length="390" mass="42535">MIQSKMIYNFLKITIQRIDIMSYDRIVIKIGTSTITNGSSNVDMPKLIDLTRQISWMMHRGIQVTLVSSGAVAAGREILNFPHLSKHIPGKQMLSAIGQPRLMSIYMELFRMYGIVVSQILLTRSDFTNRKSYLNARNTLDGLLSQNVLPVINENDTIATDEIRLGDNDTMSAFVSGLIGADLLVLLTDQDGLFDSNPETDAKAKVIKTIDSVEIPPAVWEAAGGSASGLGTGGMITKVRAADIARRMGTSIMIANGKVPDILIRIAAGERFGTVFRPTNTVLESKKRFLLTGFRSNNASIRVDNGAVKAILSGKSLLPAGIKEVTGEFDRGDTVRMIGPDGHEFAVGMVNYASNDLQKIIGLKANEIEGTLGYTFADEVIHHDFMIVDQ</sequence>
<reference evidence="10" key="1">
    <citation type="journal article" date="2015" name="Genome Announc.">
        <title>Draft Genome Sequence of Anaerolineae Strain TC1, a Novel Isolate from a Methanogenic Wastewater Treatment System.</title>
        <authorList>
            <person name="Matsuura N."/>
            <person name="Tourlousse D.M."/>
            <person name="Sun L."/>
            <person name="Toyonaga M."/>
            <person name="Kuroda K."/>
            <person name="Ohashi A."/>
            <person name="Cruz R."/>
            <person name="Yamaguchi T."/>
            <person name="Sekiguchi Y."/>
        </authorList>
    </citation>
    <scope>NUCLEOTIDE SEQUENCE [LARGE SCALE GENOMIC DNA]</scope>
    <source>
        <strain evidence="10">TC1</strain>
    </source>
</reference>
<comment type="catalytic activity">
    <reaction evidence="8">
        <text>L-glutamate + ATP = L-glutamyl 5-phosphate + ADP</text>
        <dbReference type="Rhea" id="RHEA:14877"/>
        <dbReference type="ChEBI" id="CHEBI:29985"/>
        <dbReference type="ChEBI" id="CHEBI:30616"/>
        <dbReference type="ChEBI" id="CHEBI:58274"/>
        <dbReference type="ChEBI" id="CHEBI:456216"/>
        <dbReference type="EC" id="2.7.2.11"/>
    </reaction>
</comment>
<dbReference type="Pfam" id="PF00696">
    <property type="entry name" value="AA_kinase"/>
    <property type="match status" value="1"/>
</dbReference>
<keyword evidence="11" id="KW-1185">Reference proteome</keyword>
<evidence type="ECO:0000256" key="1">
    <source>
        <dbReference type="ARBA" id="ARBA00022490"/>
    </source>
</evidence>
<gene>
    <name evidence="8" type="primary">proB</name>
    <name evidence="10" type="ORF">ATC1_13611</name>
</gene>
<dbReference type="GO" id="GO:0003723">
    <property type="term" value="F:RNA binding"/>
    <property type="evidence" value="ECO:0007669"/>
    <property type="project" value="InterPro"/>
</dbReference>
<dbReference type="PROSITE" id="PS50890">
    <property type="entry name" value="PUA"/>
    <property type="match status" value="1"/>
</dbReference>
<evidence type="ECO:0000259" key="9">
    <source>
        <dbReference type="SMART" id="SM00359"/>
    </source>
</evidence>
<dbReference type="PRINTS" id="PR00474">
    <property type="entry name" value="GLU5KINASE"/>
</dbReference>
<feature type="binding site" evidence="8">
    <location>
        <position position="29"/>
    </location>
    <ligand>
        <name>ATP</name>
        <dbReference type="ChEBI" id="CHEBI:30616"/>
    </ligand>
</feature>
<dbReference type="HAMAP" id="MF_00456">
    <property type="entry name" value="ProB"/>
    <property type="match status" value="1"/>
</dbReference>
<dbReference type="PROSITE" id="PS00902">
    <property type="entry name" value="GLUTAMATE_5_KINASE"/>
    <property type="match status" value="1"/>
</dbReference>